<reference evidence="1" key="1">
    <citation type="journal article" date="2020" name="Stud. Mycol.">
        <title>101 Dothideomycetes genomes: a test case for predicting lifestyles and emergence of pathogens.</title>
        <authorList>
            <person name="Haridas S."/>
            <person name="Albert R."/>
            <person name="Binder M."/>
            <person name="Bloem J."/>
            <person name="Labutti K."/>
            <person name="Salamov A."/>
            <person name="Andreopoulos B."/>
            <person name="Baker S."/>
            <person name="Barry K."/>
            <person name="Bills G."/>
            <person name="Bluhm B."/>
            <person name="Cannon C."/>
            <person name="Castanera R."/>
            <person name="Culley D."/>
            <person name="Daum C."/>
            <person name="Ezra D."/>
            <person name="Gonzalez J."/>
            <person name="Henrissat B."/>
            <person name="Kuo A."/>
            <person name="Liang C."/>
            <person name="Lipzen A."/>
            <person name="Lutzoni F."/>
            <person name="Magnuson J."/>
            <person name="Mondo S."/>
            <person name="Nolan M."/>
            <person name="Ohm R."/>
            <person name="Pangilinan J."/>
            <person name="Park H.-J."/>
            <person name="Ramirez L."/>
            <person name="Alfaro M."/>
            <person name="Sun H."/>
            <person name="Tritt A."/>
            <person name="Yoshinaga Y."/>
            <person name="Zwiers L.-H."/>
            <person name="Turgeon B."/>
            <person name="Goodwin S."/>
            <person name="Spatafora J."/>
            <person name="Crous P."/>
            <person name="Grigoriev I."/>
        </authorList>
    </citation>
    <scope>NUCLEOTIDE SEQUENCE</scope>
    <source>
        <strain evidence="1">CBS 130266</strain>
    </source>
</reference>
<comment type="caution">
    <text evidence="1">The sequence shown here is derived from an EMBL/GenBank/DDBJ whole genome shotgun (WGS) entry which is preliminary data.</text>
</comment>
<proteinExistence type="predicted"/>
<sequence>MYSNKQISLEYRTRLYEKCIFGIEITSAETTFMWQPYEFTMDDSALLAIKTWRIMFEGFPRDVRQMQQIRESTTKLCRFLQRSAASNITIETAKAFSVFDSWFHDLWGVAHYRPRYSVYSEGEWTDIAVMLQPFLSLRGLKRFSWIGNISKEKLQERLEIETIQEGPCLDIDILCAATNRRITEVVER</sequence>
<dbReference type="EMBL" id="MU007175">
    <property type="protein sequence ID" value="KAF2415907.1"/>
    <property type="molecule type" value="Genomic_DNA"/>
</dbReference>
<gene>
    <name evidence="1" type="ORF">EJ08DRAFT_120473</name>
</gene>
<protein>
    <submittedName>
        <fullName evidence="1">Uncharacterized protein</fullName>
    </submittedName>
</protein>
<name>A0A9P4NDQ5_9PEZI</name>
<keyword evidence="2" id="KW-1185">Reference proteome</keyword>
<evidence type="ECO:0000313" key="2">
    <source>
        <dbReference type="Proteomes" id="UP000800235"/>
    </source>
</evidence>
<organism evidence="1 2">
    <name type="scientific">Tothia fuscella</name>
    <dbReference type="NCBI Taxonomy" id="1048955"/>
    <lineage>
        <taxon>Eukaryota</taxon>
        <taxon>Fungi</taxon>
        <taxon>Dikarya</taxon>
        <taxon>Ascomycota</taxon>
        <taxon>Pezizomycotina</taxon>
        <taxon>Dothideomycetes</taxon>
        <taxon>Pleosporomycetidae</taxon>
        <taxon>Venturiales</taxon>
        <taxon>Cylindrosympodiaceae</taxon>
        <taxon>Tothia</taxon>
    </lineage>
</organism>
<dbReference type="Proteomes" id="UP000800235">
    <property type="component" value="Unassembled WGS sequence"/>
</dbReference>
<dbReference type="AlphaFoldDB" id="A0A9P4NDQ5"/>
<evidence type="ECO:0000313" key="1">
    <source>
        <dbReference type="EMBL" id="KAF2415907.1"/>
    </source>
</evidence>
<accession>A0A9P4NDQ5</accession>